<dbReference type="HOGENOM" id="CLU_2584846_0_0_9"/>
<accession>L0K7N0</accession>
<dbReference type="AlphaFoldDB" id="L0K7N0"/>
<keyword evidence="3" id="KW-1185">Reference proteome</keyword>
<keyword evidence="1" id="KW-0812">Transmembrane</keyword>
<dbReference type="EMBL" id="CP003359">
    <property type="protein sequence ID" value="AGB40349.1"/>
    <property type="molecule type" value="Genomic_DNA"/>
</dbReference>
<feature type="transmembrane region" description="Helical" evidence="1">
    <location>
        <begin position="5"/>
        <end position="23"/>
    </location>
</feature>
<proteinExistence type="predicted"/>
<reference evidence="3" key="1">
    <citation type="submission" date="2012-02" db="EMBL/GenBank/DDBJ databases">
        <title>The complete genome of Halobacteroides halobius DSM 5150.</title>
        <authorList>
            <person name="Lucas S."/>
            <person name="Copeland A."/>
            <person name="Lapidus A."/>
            <person name="Glavina del Rio T."/>
            <person name="Dalin E."/>
            <person name="Tice H."/>
            <person name="Bruce D."/>
            <person name="Goodwin L."/>
            <person name="Pitluck S."/>
            <person name="Peters L."/>
            <person name="Mikhailova N."/>
            <person name="Gu W."/>
            <person name="Kyrpides N."/>
            <person name="Mavromatis K."/>
            <person name="Ivanova N."/>
            <person name="Brettin T."/>
            <person name="Detter J.C."/>
            <person name="Han C."/>
            <person name="Larimer F."/>
            <person name="Land M."/>
            <person name="Hauser L."/>
            <person name="Markowitz V."/>
            <person name="Cheng J.-F."/>
            <person name="Hugenholtz P."/>
            <person name="Woyke T."/>
            <person name="Wu D."/>
            <person name="Tindall B."/>
            <person name="Pomrenke H."/>
            <person name="Brambilla E."/>
            <person name="Klenk H.-P."/>
            <person name="Eisen J.A."/>
        </authorList>
    </citation>
    <scope>NUCLEOTIDE SEQUENCE [LARGE SCALE GENOMIC DNA]</scope>
    <source>
        <strain evidence="3">ATCC 35273 / DSM 5150 / MD-1</strain>
    </source>
</reference>
<keyword evidence="1" id="KW-1133">Transmembrane helix</keyword>
<evidence type="ECO:0000313" key="2">
    <source>
        <dbReference type="EMBL" id="AGB40349.1"/>
    </source>
</evidence>
<dbReference type="KEGG" id="hhl:Halha_0342"/>
<keyword evidence="1" id="KW-0472">Membrane</keyword>
<gene>
    <name evidence="2" type="ordered locus">Halha_0342</name>
</gene>
<evidence type="ECO:0000256" key="1">
    <source>
        <dbReference type="SAM" id="Phobius"/>
    </source>
</evidence>
<sequence length="80" mass="9196">MLKRILLGIFCIFYFEIVESYFLNYKFTAAGVFLIIGGSLGLLADRMLFRTGYNRKKQAIVVNVILLIIGIAMTVYYFIN</sequence>
<name>L0K7N0_HALHC</name>
<protein>
    <submittedName>
        <fullName evidence="2">Uncharacterized protein</fullName>
    </submittedName>
</protein>
<organism evidence="2 3">
    <name type="scientific">Halobacteroides halobius (strain ATCC 35273 / DSM 5150 / MD-1)</name>
    <dbReference type="NCBI Taxonomy" id="748449"/>
    <lineage>
        <taxon>Bacteria</taxon>
        <taxon>Bacillati</taxon>
        <taxon>Bacillota</taxon>
        <taxon>Clostridia</taxon>
        <taxon>Halanaerobiales</taxon>
        <taxon>Halobacteroidaceae</taxon>
        <taxon>Halobacteroides</taxon>
    </lineage>
</organism>
<dbReference type="Proteomes" id="UP000010880">
    <property type="component" value="Chromosome"/>
</dbReference>
<feature type="transmembrane region" description="Helical" evidence="1">
    <location>
        <begin position="29"/>
        <end position="48"/>
    </location>
</feature>
<feature type="transmembrane region" description="Helical" evidence="1">
    <location>
        <begin position="60"/>
        <end position="79"/>
    </location>
</feature>
<evidence type="ECO:0000313" key="3">
    <source>
        <dbReference type="Proteomes" id="UP000010880"/>
    </source>
</evidence>
<dbReference type="RefSeq" id="WP_015326075.1">
    <property type="nucleotide sequence ID" value="NC_019978.1"/>
</dbReference>